<dbReference type="GO" id="GO:0046872">
    <property type="term" value="F:metal ion binding"/>
    <property type="evidence" value="ECO:0007669"/>
    <property type="project" value="UniProtKB-KW"/>
</dbReference>
<comment type="caution">
    <text evidence="5">The sequence shown here is derived from an EMBL/GenBank/DDBJ whole genome shotgun (WGS) entry which is preliminary data.</text>
</comment>
<keyword evidence="2" id="KW-0378">Hydrolase</keyword>
<gene>
    <name evidence="5" type="ORF">EVOR1521_LOCUS11571</name>
</gene>
<protein>
    <recommendedName>
        <fullName evidence="4">HD domain-containing protein</fullName>
    </recommendedName>
</protein>
<dbReference type="PANTHER" id="PTHR11845:SF13">
    <property type="entry name" value="5'-DEOXYNUCLEOTIDASE HDDC2"/>
    <property type="match status" value="1"/>
</dbReference>
<dbReference type="AlphaFoldDB" id="A0AA36MZZ6"/>
<evidence type="ECO:0000259" key="4">
    <source>
        <dbReference type="Pfam" id="PF13023"/>
    </source>
</evidence>
<evidence type="ECO:0000313" key="6">
    <source>
        <dbReference type="Proteomes" id="UP001178507"/>
    </source>
</evidence>
<dbReference type="PANTHER" id="PTHR11845">
    <property type="entry name" value="5'-DEOXYNUCLEOTIDASE HDDC2"/>
    <property type="match status" value="1"/>
</dbReference>
<dbReference type="GO" id="GO:0005737">
    <property type="term" value="C:cytoplasm"/>
    <property type="evidence" value="ECO:0007669"/>
    <property type="project" value="TreeGrafter"/>
</dbReference>
<organism evidence="5 6">
    <name type="scientific">Effrenium voratum</name>
    <dbReference type="NCBI Taxonomy" id="2562239"/>
    <lineage>
        <taxon>Eukaryota</taxon>
        <taxon>Sar</taxon>
        <taxon>Alveolata</taxon>
        <taxon>Dinophyceae</taxon>
        <taxon>Suessiales</taxon>
        <taxon>Symbiodiniaceae</taxon>
        <taxon>Effrenium</taxon>
    </lineage>
</organism>
<feature type="compositionally biased region" description="Basic and acidic residues" evidence="3">
    <location>
        <begin position="224"/>
        <end position="239"/>
    </location>
</feature>
<dbReference type="SUPFAM" id="SSF109604">
    <property type="entry name" value="HD-domain/PDEase-like"/>
    <property type="match status" value="1"/>
</dbReference>
<reference evidence="5" key="1">
    <citation type="submission" date="2023-08" db="EMBL/GenBank/DDBJ databases">
        <authorList>
            <person name="Chen Y."/>
            <person name="Shah S."/>
            <person name="Dougan E. K."/>
            <person name="Thang M."/>
            <person name="Chan C."/>
        </authorList>
    </citation>
    <scope>NUCLEOTIDE SEQUENCE</scope>
</reference>
<proteinExistence type="predicted"/>
<feature type="compositionally biased region" description="Low complexity" evidence="3">
    <location>
        <begin position="240"/>
        <end position="257"/>
    </location>
</feature>
<evidence type="ECO:0000256" key="3">
    <source>
        <dbReference type="SAM" id="MobiDB-lite"/>
    </source>
</evidence>
<keyword evidence="1" id="KW-0479">Metal-binding</keyword>
<name>A0AA36MZZ6_9DINO</name>
<dbReference type="InterPro" id="IPR006674">
    <property type="entry name" value="HD_domain"/>
</dbReference>
<dbReference type="Gene3D" id="1.10.3210.10">
    <property type="entry name" value="Hypothetical protein af1432"/>
    <property type="match status" value="1"/>
</dbReference>
<evidence type="ECO:0000313" key="5">
    <source>
        <dbReference type="EMBL" id="CAJ1384783.1"/>
    </source>
</evidence>
<dbReference type="GO" id="GO:0002953">
    <property type="term" value="F:5'-deoxynucleotidase activity"/>
    <property type="evidence" value="ECO:0007669"/>
    <property type="project" value="InterPro"/>
</dbReference>
<accession>A0AA36MZZ6</accession>
<evidence type="ECO:0000256" key="2">
    <source>
        <dbReference type="ARBA" id="ARBA00022801"/>
    </source>
</evidence>
<dbReference type="InterPro" id="IPR039356">
    <property type="entry name" value="YfbR/HDDC2"/>
</dbReference>
<dbReference type="Proteomes" id="UP001178507">
    <property type="component" value="Unassembled WGS sequence"/>
</dbReference>
<feature type="region of interest" description="Disordered" evidence="3">
    <location>
        <begin position="224"/>
        <end position="257"/>
    </location>
</feature>
<sequence length="257" mass="29075">MDALSFLSDVCGVLKTLKRTGWVMRKVPLPESDADHMQRCAMCAMLLSQPADPRDDYSGDAAKFHPDKVDKVRLLRMAVTHDLCEALAGDITPFCNPSLVASKFDKENQAMQAIRKVVGDPLGEELYGLWKEYEDLETVEAIYCKDIDKFEMVMQAFEYEKEHLRPTSEVGAHPLHDSLALDSPTNPAVSDEPLRRFFVSTSSVLRTPLFRRLDKELRERREQMLRQRGWEVSDEERQAPSRASPSPTSSPSEKASG</sequence>
<dbReference type="Pfam" id="PF13023">
    <property type="entry name" value="HD_3"/>
    <property type="match status" value="1"/>
</dbReference>
<dbReference type="EMBL" id="CAUJNA010001153">
    <property type="protein sequence ID" value="CAJ1384783.1"/>
    <property type="molecule type" value="Genomic_DNA"/>
</dbReference>
<evidence type="ECO:0000256" key="1">
    <source>
        <dbReference type="ARBA" id="ARBA00022723"/>
    </source>
</evidence>
<feature type="domain" description="HD" evidence="4">
    <location>
        <begin position="12"/>
        <end position="167"/>
    </location>
</feature>
<keyword evidence="6" id="KW-1185">Reference proteome</keyword>